<evidence type="ECO:0000256" key="11">
    <source>
        <dbReference type="ARBA" id="ARBA00023170"/>
    </source>
</evidence>
<dbReference type="InterPro" id="IPR018155">
    <property type="entry name" value="Hyaluronidase"/>
</dbReference>
<dbReference type="RefSeq" id="XP_020854899.1">
    <property type="nucleotide sequence ID" value="XM_020999240.1"/>
</dbReference>
<dbReference type="GO" id="GO:0033906">
    <property type="term" value="F:hyaluronoglucuronidase activity"/>
    <property type="evidence" value="ECO:0007669"/>
    <property type="project" value="Ensembl"/>
</dbReference>
<keyword evidence="10" id="KW-1015">Disulfide bond</keyword>
<evidence type="ECO:0000256" key="17">
    <source>
        <dbReference type="RuleBase" id="RU610713"/>
    </source>
</evidence>
<dbReference type="Pfam" id="PF01630">
    <property type="entry name" value="Glyco_hydro_56"/>
    <property type="match status" value="1"/>
</dbReference>
<keyword evidence="4" id="KW-1003">Cell membrane</keyword>
<protein>
    <recommendedName>
        <fullName evidence="17">Hyaluronidase</fullName>
        <ecNumber evidence="17">3.2.1.35</ecNumber>
    </recommendedName>
</protein>
<keyword evidence="6" id="KW-0336">GPI-anchor</keyword>
<dbReference type="GO" id="GO:0005540">
    <property type="term" value="F:hyaluronic acid binding"/>
    <property type="evidence" value="ECO:0007669"/>
    <property type="project" value="Ensembl"/>
</dbReference>
<comment type="function">
    <text evidence="15">Catalyzes hyaluronan degradation into small fragments that are endocytosed and degraded in lysosomes by HYAL1 and exoglycosidases. Essential for the breakdown of extracellular matrix hyaluronan.</text>
</comment>
<evidence type="ECO:0000256" key="9">
    <source>
        <dbReference type="ARBA" id="ARBA00023136"/>
    </source>
</evidence>
<dbReference type="Gene3D" id="3.20.20.70">
    <property type="entry name" value="Aldolase class I"/>
    <property type="match status" value="1"/>
</dbReference>
<dbReference type="GO" id="GO:0071493">
    <property type="term" value="P:cellular response to UV-B"/>
    <property type="evidence" value="ECO:0007669"/>
    <property type="project" value="Ensembl"/>
</dbReference>
<keyword evidence="12" id="KW-0325">Glycoprotein</keyword>
<dbReference type="GO" id="GO:0004415">
    <property type="term" value="F:hyalurononglucosaminidase activity"/>
    <property type="evidence" value="ECO:0007669"/>
    <property type="project" value="UniProtKB-UniRule"/>
</dbReference>
<dbReference type="GeneID" id="110217082"/>
<dbReference type="GO" id="GO:0042117">
    <property type="term" value="P:monocyte activation"/>
    <property type="evidence" value="ECO:0007669"/>
    <property type="project" value="Ensembl"/>
</dbReference>
<reference evidence="19" key="1">
    <citation type="submission" date="2025-08" db="UniProtKB">
        <authorList>
            <consortium name="RefSeq"/>
        </authorList>
    </citation>
    <scope>IDENTIFICATION</scope>
    <source>
        <tissue evidence="19">Spleen</tissue>
    </source>
</reference>
<evidence type="ECO:0000256" key="3">
    <source>
        <dbReference type="ARBA" id="ARBA00008871"/>
    </source>
</evidence>
<keyword evidence="8 17" id="KW-0378">Hydrolase</keyword>
<dbReference type="GO" id="GO:0060586">
    <property type="term" value="P:multicellular organismal-level iron ion homeostasis"/>
    <property type="evidence" value="ECO:0007669"/>
    <property type="project" value="Ensembl"/>
</dbReference>
<evidence type="ECO:0000256" key="12">
    <source>
        <dbReference type="ARBA" id="ARBA00023180"/>
    </source>
</evidence>
<dbReference type="GO" id="GO:0032755">
    <property type="term" value="P:positive regulation of interleukin-6 production"/>
    <property type="evidence" value="ECO:0007669"/>
    <property type="project" value="Ensembl"/>
</dbReference>
<keyword evidence="13" id="KW-0449">Lipoprotein</keyword>
<dbReference type="OMA" id="TKNRESC"/>
<evidence type="ECO:0000313" key="19">
    <source>
        <dbReference type="RefSeq" id="XP_020854899.1"/>
    </source>
</evidence>
<dbReference type="GO" id="GO:0030971">
    <property type="term" value="F:receptor tyrosine kinase binding"/>
    <property type="evidence" value="ECO:0007669"/>
    <property type="project" value="Ensembl"/>
</dbReference>
<accession>A0A6P5LDY4</accession>
<evidence type="ECO:0000256" key="8">
    <source>
        <dbReference type="ARBA" id="ARBA00022801"/>
    </source>
</evidence>
<dbReference type="GO" id="GO:0071356">
    <property type="term" value="P:cellular response to tumor necrosis factor"/>
    <property type="evidence" value="ECO:0007669"/>
    <property type="project" value="Ensembl"/>
</dbReference>
<dbReference type="GO" id="GO:0051216">
    <property type="term" value="P:cartilage development"/>
    <property type="evidence" value="ECO:0007669"/>
    <property type="project" value="Ensembl"/>
</dbReference>
<name>A0A6P5LDY4_PHACI</name>
<keyword evidence="18" id="KW-1185">Reference proteome</keyword>
<dbReference type="GO" id="GO:0003713">
    <property type="term" value="F:transcription coactivator activity"/>
    <property type="evidence" value="ECO:0007669"/>
    <property type="project" value="Ensembl"/>
</dbReference>
<dbReference type="PANTHER" id="PTHR11769">
    <property type="entry name" value="HYALURONIDASE"/>
    <property type="match status" value="1"/>
</dbReference>
<comment type="subunit">
    <text evidence="16">Interacts with MST1R.</text>
</comment>
<dbReference type="PANTHER" id="PTHR11769:SF6">
    <property type="entry name" value="HYALURONIDASE-2"/>
    <property type="match status" value="1"/>
</dbReference>
<dbReference type="GO" id="GO:0045121">
    <property type="term" value="C:membrane raft"/>
    <property type="evidence" value="ECO:0007669"/>
    <property type="project" value="Ensembl"/>
</dbReference>
<dbReference type="GO" id="GO:0046677">
    <property type="term" value="P:response to antibiotic"/>
    <property type="evidence" value="ECO:0007669"/>
    <property type="project" value="Ensembl"/>
</dbReference>
<evidence type="ECO:0000256" key="7">
    <source>
        <dbReference type="ARBA" id="ARBA00022729"/>
    </source>
</evidence>
<dbReference type="PRINTS" id="PR00846">
    <property type="entry name" value="GLHYDRLASE56"/>
</dbReference>
<keyword evidence="5" id="KW-0245">EGF-like domain</keyword>
<evidence type="ECO:0000256" key="13">
    <source>
        <dbReference type="ARBA" id="ARBA00023288"/>
    </source>
</evidence>
<dbReference type="GO" id="GO:0030308">
    <property type="term" value="P:negative regulation of cell growth"/>
    <property type="evidence" value="ECO:0007669"/>
    <property type="project" value="Ensembl"/>
</dbReference>
<dbReference type="GO" id="GO:0000302">
    <property type="term" value="P:response to reactive oxygen species"/>
    <property type="evidence" value="ECO:0007669"/>
    <property type="project" value="Ensembl"/>
</dbReference>
<dbReference type="GO" id="GO:0042307">
    <property type="term" value="P:positive regulation of protein import into nucleus"/>
    <property type="evidence" value="ECO:0007669"/>
    <property type="project" value="Ensembl"/>
</dbReference>
<dbReference type="FunCoup" id="A0A6P5LDY4">
    <property type="interactions" value="628"/>
</dbReference>
<dbReference type="GO" id="GO:0005764">
    <property type="term" value="C:lysosome"/>
    <property type="evidence" value="ECO:0007669"/>
    <property type="project" value="Ensembl"/>
</dbReference>
<keyword evidence="14 17" id="KW-0326">Glycosidase</keyword>
<evidence type="ECO:0000256" key="14">
    <source>
        <dbReference type="ARBA" id="ARBA00023295"/>
    </source>
</evidence>
<evidence type="ECO:0000256" key="2">
    <source>
        <dbReference type="ARBA" id="ARBA00004609"/>
    </source>
</evidence>
<dbReference type="GO" id="GO:0071560">
    <property type="term" value="P:cellular response to transforming growth factor beta stimulus"/>
    <property type="evidence" value="ECO:0007669"/>
    <property type="project" value="Ensembl"/>
</dbReference>
<dbReference type="GO" id="GO:0002244">
    <property type="term" value="P:hematopoietic progenitor cell differentiation"/>
    <property type="evidence" value="ECO:0007669"/>
    <property type="project" value="Ensembl"/>
</dbReference>
<evidence type="ECO:0000256" key="4">
    <source>
        <dbReference type="ARBA" id="ARBA00022475"/>
    </source>
</evidence>
<evidence type="ECO:0000256" key="16">
    <source>
        <dbReference type="ARBA" id="ARBA00093545"/>
    </source>
</evidence>
<dbReference type="InterPro" id="IPR017853">
    <property type="entry name" value="GH"/>
</dbReference>
<comment type="catalytic activity">
    <reaction evidence="1 17">
        <text>Random hydrolysis of (1-&gt;4)-linkages between N-acetyl-beta-D-glucosamine and D-glucuronate residues in hyaluronate.</text>
        <dbReference type="EC" id="3.2.1.35"/>
    </reaction>
</comment>
<comment type="similarity">
    <text evidence="3 17">Belongs to the glycosyl hydrolase 56 family.</text>
</comment>
<dbReference type="GO" id="GO:0048705">
    <property type="term" value="P:skeletal system morphogenesis"/>
    <property type="evidence" value="ECO:0007669"/>
    <property type="project" value="Ensembl"/>
</dbReference>
<dbReference type="GO" id="GO:0050729">
    <property type="term" value="P:positive regulation of inflammatory response"/>
    <property type="evidence" value="ECO:0007669"/>
    <property type="project" value="Ensembl"/>
</dbReference>
<dbReference type="GO" id="GO:0032757">
    <property type="term" value="P:positive regulation of interleukin-8 production"/>
    <property type="evidence" value="ECO:0007669"/>
    <property type="project" value="Ensembl"/>
</dbReference>
<dbReference type="InParanoid" id="A0A6P5LDY4"/>
<dbReference type="GO" id="GO:0071347">
    <property type="term" value="P:cellular response to interleukin-1"/>
    <property type="evidence" value="ECO:0007669"/>
    <property type="project" value="Ensembl"/>
</dbReference>
<dbReference type="Proteomes" id="UP000515140">
    <property type="component" value="Unplaced"/>
</dbReference>
<evidence type="ECO:0000256" key="1">
    <source>
        <dbReference type="ARBA" id="ARBA00000251"/>
    </source>
</evidence>
<dbReference type="KEGG" id="pcw:110217082"/>
<gene>
    <name evidence="19" type="primary">HYAL2</name>
</gene>
<dbReference type="CTD" id="8692"/>
<dbReference type="GO" id="GO:0010764">
    <property type="term" value="P:negative regulation of fibroblast migration"/>
    <property type="evidence" value="ECO:0007669"/>
    <property type="project" value="Ensembl"/>
</dbReference>
<sequence>MVFSNRATQKVLPHLAPCRLPWSRPPSDLLKGPRWAKGVGPWEGKLGRLRRPVCGLRDSGLGALSASGHGGGSGRRCEQVLSQPFSLQQEPPMMWAAAGTALALTLTLLVSLASAGPRSDEPKPTAPPIFTRRPFLVAWNAPTQDCEPRFKVPLNLGIFDVEASPNEGFVNQSLTIFYRDRLGYYPYHDSHLGPVHGGVPQNSSLIDHLERLPEVVRHYIRSPDREGLAVIDWEDWRPVWIRNWQSKDVYRKVSRQLVSSRHPTWSPEQVGKQAQYEFEFAARQFMLETLRWAKETRPRQLWGFYLFPDCYNHDYVQNWSSYTGRCPDVEVSRNDQLAWLWAESSALYPSIYLDPMLKSSSNCRKFVRSRVEEALRVAREHHAGYSLPVFVYTRPTYTRPTYTQSFIGLSEMDLISTIGESAALGAAGIIFWGDTDYTKSPETCQKIKEYVERHLAPYLVNVSEAAFRCSEDLCHGHGRCQRRQPGSNTFLHLNPRNFRLRPSQSPKEPLFRAEGEFSQSDLAQLRDHFRCQCYLGWHGESCQHSRKAPNRGSPGGPSGLAALLALALLILHQVQ</sequence>
<keyword evidence="11" id="KW-0675">Receptor</keyword>
<evidence type="ECO:0000256" key="5">
    <source>
        <dbReference type="ARBA" id="ARBA00022536"/>
    </source>
</evidence>
<dbReference type="AlphaFoldDB" id="A0A6P5LDY4"/>
<dbReference type="GO" id="GO:0001618">
    <property type="term" value="F:virus receptor activity"/>
    <property type="evidence" value="ECO:0007669"/>
    <property type="project" value="Ensembl"/>
</dbReference>
<dbReference type="GO" id="GO:0005902">
    <property type="term" value="C:microvillus"/>
    <property type="evidence" value="ECO:0007669"/>
    <property type="project" value="Ensembl"/>
</dbReference>
<dbReference type="GO" id="GO:0045944">
    <property type="term" value="P:positive regulation of transcription by RNA polymerase II"/>
    <property type="evidence" value="ECO:0007669"/>
    <property type="project" value="Ensembl"/>
</dbReference>
<dbReference type="GO" id="GO:0030294">
    <property type="term" value="F:receptor signaling protein tyrosine kinase inhibitor activity"/>
    <property type="evidence" value="ECO:0007669"/>
    <property type="project" value="Ensembl"/>
</dbReference>
<comment type="subcellular location">
    <subcellularLocation>
        <location evidence="2">Cell membrane</location>
        <topology evidence="2">Lipid-anchor</topology>
        <topology evidence="2">GPI-anchor</topology>
    </subcellularLocation>
</comment>
<dbReference type="GO" id="GO:0005975">
    <property type="term" value="P:carbohydrate metabolic process"/>
    <property type="evidence" value="ECO:0007669"/>
    <property type="project" value="InterPro"/>
</dbReference>
<evidence type="ECO:0000256" key="6">
    <source>
        <dbReference type="ARBA" id="ARBA00022622"/>
    </source>
</evidence>
<dbReference type="GO" id="GO:0050431">
    <property type="term" value="F:transforming growth factor beta binding"/>
    <property type="evidence" value="ECO:0007669"/>
    <property type="project" value="Ensembl"/>
</dbReference>
<dbReference type="GO" id="GO:0090575">
    <property type="term" value="C:RNA polymerase II transcription regulator complex"/>
    <property type="evidence" value="ECO:0007669"/>
    <property type="project" value="Ensembl"/>
</dbReference>
<keyword evidence="9" id="KW-0472">Membrane</keyword>
<evidence type="ECO:0000256" key="15">
    <source>
        <dbReference type="ARBA" id="ARBA00093332"/>
    </source>
</evidence>
<organism evidence="18 19">
    <name type="scientific">Phascolarctos cinereus</name>
    <name type="common">Koala</name>
    <dbReference type="NCBI Taxonomy" id="38626"/>
    <lineage>
        <taxon>Eukaryota</taxon>
        <taxon>Metazoa</taxon>
        <taxon>Chordata</taxon>
        <taxon>Craniata</taxon>
        <taxon>Vertebrata</taxon>
        <taxon>Euteleostomi</taxon>
        <taxon>Mammalia</taxon>
        <taxon>Metatheria</taxon>
        <taxon>Diprotodontia</taxon>
        <taxon>Phascolarctidae</taxon>
        <taxon>Phascolarctos</taxon>
    </lineage>
</organism>
<dbReference type="GO" id="GO:0005829">
    <property type="term" value="C:cytosol"/>
    <property type="evidence" value="ECO:0007669"/>
    <property type="project" value="Ensembl"/>
</dbReference>
<keyword evidence="7" id="KW-0732">Signal</keyword>
<dbReference type="GO" id="GO:0044344">
    <property type="term" value="P:cellular response to fibroblast growth factor stimulus"/>
    <property type="evidence" value="ECO:0007669"/>
    <property type="project" value="Ensembl"/>
</dbReference>
<dbReference type="GO" id="GO:0051898">
    <property type="term" value="P:negative regulation of phosphatidylinositol 3-kinase/protein kinase B signal transduction"/>
    <property type="evidence" value="ECO:0007669"/>
    <property type="project" value="Ensembl"/>
</dbReference>
<dbReference type="FunFam" id="3.20.20.70:FF:000065">
    <property type="entry name" value="Hyaluronidase"/>
    <property type="match status" value="1"/>
</dbReference>
<dbReference type="EC" id="3.2.1.35" evidence="17"/>
<dbReference type="GO" id="GO:0030139">
    <property type="term" value="C:endocytic vesicle"/>
    <property type="evidence" value="ECO:0007669"/>
    <property type="project" value="Ensembl"/>
</dbReference>
<dbReference type="GO" id="GO:0051607">
    <property type="term" value="P:defense response to virus"/>
    <property type="evidence" value="ECO:0007669"/>
    <property type="project" value="Ensembl"/>
</dbReference>
<dbReference type="GO" id="GO:0016324">
    <property type="term" value="C:apical plasma membrane"/>
    <property type="evidence" value="ECO:0007669"/>
    <property type="project" value="Ensembl"/>
</dbReference>
<dbReference type="GO" id="GO:0048471">
    <property type="term" value="C:perinuclear region of cytoplasm"/>
    <property type="evidence" value="ECO:0007669"/>
    <property type="project" value="Ensembl"/>
</dbReference>
<evidence type="ECO:0000256" key="10">
    <source>
        <dbReference type="ARBA" id="ARBA00023157"/>
    </source>
</evidence>
<evidence type="ECO:0000313" key="18">
    <source>
        <dbReference type="Proteomes" id="UP000515140"/>
    </source>
</evidence>
<dbReference type="GO" id="GO:0009897">
    <property type="term" value="C:external side of plasma membrane"/>
    <property type="evidence" value="ECO:0007669"/>
    <property type="project" value="Ensembl"/>
</dbReference>
<dbReference type="GO" id="GO:2001238">
    <property type="term" value="P:positive regulation of extrinsic apoptotic signaling pathway"/>
    <property type="evidence" value="ECO:0007669"/>
    <property type="project" value="Ensembl"/>
</dbReference>
<dbReference type="SUPFAM" id="SSF51445">
    <property type="entry name" value="(Trans)glycosidases"/>
    <property type="match status" value="1"/>
</dbReference>
<dbReference type="GO" id="GO:0030214">
    <property type="term" value="P:hyaluronan catabolic process"/>
    <property type="evidence" value="ECO:0007669"/>
    <property type="project" value="Ensembl"/>
</dbReference>
<dbReference type="InterPro" id="IPR013785">
    <property type="entry name" value="Aldolase_TIM"/>
</dbReference>
<proteinExistence type="inferred from homology"/>